<name>E3NFD2_CAERE</name>
<accession>E3NFD2</accession>
<keyword evidence="2" id="KW-0732">Signal</keyword>
<dbReference type="FunCoup" id="E3NFD2">
    <property type="interactions" value="1118"/>
</dbReference>
<proteinExistence type="predicted"/>
<evidence type="ECO:0000313" key="3">
    <source>
        <dbReference type="EMBL" id="EFO96039.1"/>
    </source>
</evidence>
<protein>
    <submittedName>
        <fullName evidence="3">Uncharacterized protein</fullName>
    </submittedName>
</protein>
<dbReference type="CTD" id="9801031"/>
<organism evidence="4">
    <name type="scientific">Caenorhabditis remanei</name>
    <name type="common">Caenorhabditis vulgaris</name>
    <dbReference type="NCBI Taxonomy" id="31234"/>
    <lineage>
        <taxon>Eukaryota</taxon>
        <taxon>Metazoa</taxon>
        <taxon>Ecdysozoa</taxon>
        <taxon>Nematoda</taxon>
        <taxon>Chromadorea</taxon>
        <taxon>Rhabditida</taxon>
        <taxon>Rhabditina</taxon>
        <taxon>Rhabditomorpha</taxon>
        <taxon>Rhabditoidea</taxon>
        <taxon>Rhabditidae</taxon>
        <taxon>Peloderinae</taxon>
        <taxon>Caenorhabditis</taxon>
    </lineage>
</organism>
<dbReference type="OrthoDB" id="5908988at2759"/>
<dbReference type="InParanoid" id="E3NFD2"/>
<feature type="signal peptide" evidence="2">
    <location>
        <begin position="1"/>
        <end position="21"/>
    </location>
</feature>
<feature type="region of interest" description="Disordered" evidence="1">
    <location>
        <begin position="140"/>
        <end position="211"/>
    </location>
</feature>
<dbReference type="HOGENOM" id="CLU_086463_3_0_1"/>
<evidence type="ECO:0000256" key="2">
    <source>
        <dbReference type="SAM" id="SignalP"/>
    </source>
</evidence>
<reference evidence="3" key="1">
    <citation type="submission" date="2007-07" db="EMBL/GenBank/DDBJ databases">
        <title>PCAP assembly of the Caenorhabditis remanei genome.</title>
        <authorList>
            <consortium name="The Caenorhabditis remanei Sequencing Consortium"/>
            <person name="Wilson R.K."/>
        </authorList>
    </citation>
    <scope>NUCLEOTIDE SEQUENCE [LARGE SCALE GENOMIC DNA]</scope>
    <source>
        <strain evidence="3">PB4641</strain>
    </source>
</reference>
<feature type="compositionally biased region" description="Basic and acidic residues" evidence="1">
    <location>
        <begin position="177"/>
        <end position="205"/>
    </location>
</feature>
<dbReference type="AlphaFoldDB" id="E3NFD2"/>
<dbReference type="EMBL" id="DS268635">
    <property type="protein sequence ID" value="EFO96039.1"/>
    <property type="molecule type" value="Genomic_DNA"/>
</dbReference>
<gene>
    <name evidence="3" type="ORF">CRE_20563</name>
</gene>
<keyword evidence="4" id="KW-1185">Reference proteome</keyword>
<dbReference type="Proteomes" id="UP000008281">
    <property type="component" value="Unassembled WGS sequence"/>
</dbReference>
<dbReference type="RefSeq" id="XP_003092881.2">
    <property type="nucleotide sequence ID" value="XM_003092833.2"/>
</dbReference>
<dbReference type="KEGG" id="crq:GCK72_003200"/>
<dbReference type="OMA" id="PCTERKV"/>
<dbReference type="GeneID" id="9801031"/>
<sequence length="227" mass="23967">MNASIGIALLLLFASAQPVSSVKRNSHNVLDIREQINELNKARLKVAKRNEIANMQEVTFDPTLESKVKKMTCDELTSPGPDYVVFGLLEILRAAIALESKTEGGDLMKSPLFHPLQTKIACTNLATMCDGRTAMCLMGPKNSPVKESDIKRGSPGTGCSGRDGSSGLCMGGGGGRAVEKVPAEKQSDKKSGDGDVEAKGSKDSEEAVSSASMPMALLSLAFGFIMA</sequence>
<evidence type="ECO:0000313" key="4">
    <source>
        <dbReference type="Proteomes" id="UP000008281"/>
    </source>
</evidence>
<feature type="chain" id="PRO_5003178527" evidence="2">
    <location>
        <begin position="22"/>
        <end position="227"/>
    </location>
</feature>
<evidence type="ECO:0000256" key="1">
    <source>
        <dbReference type="SAM" id="MobiDB-lite"/>
    </source>
</evidence>